<evidence type="ECO:0000256" key="2">
    <source>
        <dbReference type="ARBA" id="ARBA00034247"/>
    </source>
</evidence>
<feature type="coiled-coil region" evidence="3">
    <location>
        <begin position="13"/>
        <end position="40"/>
    </location>
</feature>
<gene>
    <name evidence="5" type="ORF">HH303_07220</name>
</gene>
<dbReference type="PROSITE" id="PS50887">
    <property type="entry name" value="GGDEF"/>
    <property type="match status" value="1"/>
</dbReference>
<reference evidence="5 6" key="1">
    <citation type="submission" date="2020-04" db="EMBL/GenBank/DDBJ databases">
        <title>Rhodospirillaceae bacterium KN72 isolated from deep sea.</title>
        <authorList>
            <person name="Zhang D.-C."/>
        </authorList>
    </citation>
    <scope>NUCLEOTIDE SEQUENCE [LARGE SCALE GENOMIC DNA]</scope>
    <source>
        <strain evidence="5 6">KN72</strain>
    </source>
</reference>
<dbReference type="PANTHER" id="PTHR45138">
    <property type="entry name" value="REGULATORY COMPONENTS OF SENSORY TRANSDUCTION SYSTEM"/>
    <property type="match status" value="1"/>
</dbReference>
<dbReference type="InterPro" id="IPR029787">
    <property type="entry name" value="Nucleotide_cyclase"/>
</dbReference>
<keyword evidence="6" id="KW-1185">Reference proteome</keyword>
<dbReference type="EC" id="2.7.7.65" evidence="1"/>
<dbReference type="NCBIfam" id="TIGR00254">
    <property type="entry name" value="GGDEF"/>
    <property type="match status" value="1"/>
</dbReference>
<dbReference type="InterPro" id="IPR000160">
    <property type="entry name" value="GGDEF_dom"/>
</dbReference>
<sequence length="205" mass="22690">MENAGARGFKRLLEEALSAAFEARRALHAAEKKIALLEHQALTDPVTGLLNRRGFEQALQTAMARMQRFDEKGVLVVVDLDKFKTINDTMGHQAGDRVLETVGAILTRHTRDTDIVARIGGDEFALILPEADAVGAKRRVKILDRMMNLTTVPWRGTEIPLRASFGTVPYGNGETPTELFSRADRAMYDNKKSRGESLPALSCVR</sequence>
<dbReference type="Gene3D" id="3.30.70.270">
    <property type="match status" value="1"/>
</dbReference>
<dbReference type="EMBL" id="JABBNT010000002">
    <property type="protein sequence ID" value="NMM44262.1"/>
    <property type="molecule type" value="Genomic_DNA"/>
</dbReference>
<dbReference type="InterPro" id="IPR043128">
    <property type="entry name" value="Rev_trsase/Diguanyl_cyclase"/>
</dbReference>
<dbReference type="FunFam" id="3.30.70.270:FF:000001">
    <property type="entry name" value="Diguanylate cyclase domain protein"/>
    <property type="match status" value="1"/>
</dbReference>
<name>A0A7Y0DZ53_9PROT</name>
<dbReference type="SMART" id="SM00267">
    <property type="entry name" value="GGDEF"/>
    <property type="match status" value="1"/>
</dbReference>
<comment type="caution">
    <text evidence="5">The sequence shown here is derived from an EMBL/GenBank/DDBJ whole genome shotgun (WGS) entry which is preliminary data.</text>
</comment>
<dbReference type="SUPFAM" id="SSF55073">
    <property type="entry name" value="Nucleotide cyclase"/>
    <property type="match status" value="1"/>
</dbReference>
<accession>A0A7Y0DZ53</accession>
<dbReference type="GO" id="GO:0052621">
    <property type="term" value="F:diguanylate cyclase activity"/>
    <property type="evidence" value="ECO:0007669"/>
    <property type="project" value="UniProtKB-EC"/>
</dbReference>
<protein>
    <recommendedName>
        <fullName evidence="1">diguanylate cyclase</fullName>
        <ecNumber evidence="1">2.7.7.65</ecNumber>
    </recommendedName>
</protein>
<evidence type="ECO:0000313" key="6">
    <source>
        <dbReference type="Proteomes" id="UP000539372"/>
    </source>
</evidence>
<evidence type="ECO:0000256" key="3">
    <source>
        <dbReference type="SAM" id="Coils"/>
    </source>
</evidence>
<dbReference type="CDD" id="cd01949">
    <property type="entry name" value="GGDEF"/>
    <property type="match status" value="1"/>
</dbReference>
<evidence type="ECO:0000259" key="4">
    <source>
        <dbReference type="PROSITE" id="PS50887"/>
    </source>
</evidence>
<comment type="catalytic activity">
    <reaction evidence="2">
        <text>2 GTP = 3',3'-c-di-GMP + 2 diphosphate</text>
        <dbReference type="Rhea" id="RHEA:24898"/>
        <dbReference type="ChEBI" id="CHEBI:33019"/>
        <dbReference type="ChEBI" id="CHEBI:37565"/>
        <dbReference type="ChEBI" id="CHEBI:58805"/>
        <dbReference type="EC" id="2.7.7.65"/>
    </reaction>
</comment>
<dbReference type="InterPro" id="IPR050469">
    <property type="entry name" value="Diguanylate_Cyclase"/>
</dbReference>
<proteinExistence type="predicted"/>
<evidence type="ECO:0000256" key="1">
    <source>
        <dbReference type="ARBA" id="ARBA00012528"/>
    </source>
</evidence>
<evidence type="ECO:0000313" key="5">
    <source>
        <dbReference type="EMBL" id="NMM44262.1"/>
    </source>
</evidence>
<dbReference type="AlphaFoldDB" id="A0A7Y0DZ53"/>
<feature type="domain" description="GGDEF" evidence="4">
    <location>
        <begin position="71"/>
        <end position="204"/>
    </location>
</feature>
<dbReference type="PANTHER" id="PTHR45138:SF9">
    <property type="entry name" value="DIGUANYLATE CYCLASE DGCM-RELATED"/>
    <property type="match status" value="1"/>
</dbReference>
<dbReference type="Proteomes" id="UP000539372">
    <property type="component" value="Unassembled WGS sequence"/>
</dbReference>
<dbReference type="Pfam" id="PF00990">
    <property type="entry name" value="GGDEF"/>
    <property type="match status" value="1"/>
</dbReference>
<organism evidence="5 6">
    <name type="scientific">Pacificispira spongiicola</name>
    <dbReference type="NCBI Taxonomy" id="2729598"/>
    <lineage>
        <taxon>Bacteria</taxon>
        <taxon>Pseudomonadati</taxon>
        <taxon>Pseudomonadota</taxon>
        <taxon>Alphaproteobacteria</taxon>
        <taxon>Rhodospirillales</taxon>
        <taxon>Rhodospirillaceae</taxon>
        <taxon>Pacificispira</taxon>
    </lineage>
</organism>
<keyword evidence="3" id="KW-0175">Coiled coil</keyword>